<dbReference type="Proteomes" id="UP001597475">
    <property type="component" value="Unassembled WGS sequence"/>
</dbReference>
<evidence type="ECO:0000259" key="2">
    <source>
        <dbReference type="Pfam" id="PF09985"/>
    </source>
</evidence>
<name>A0ABW5P2L0_9DEIO</name>
<feature type="transmembrane region" description="Helical" evidence="1">
    <location>
        <begin position="223"/>
        <end position="243"/>
    </location>
</feature>
<dbReference type="RefSeq" id="WP_386844470.1">
    <property type="nucleotide sequence ID" value="NZ_JBHUMK010000031.1"/>
</dbReference>
<dbReference type="EMBL" id="JBHUMK010000031">
    <property type="protein sequence ID" value="MFD2609250.1"/>
    <property type="molecule type" value="Genomic_DNA"/>
</dbReference>
<dbReference type="SUPFAM" id="SSF49344">
    <property type="entry name" value="CBD9-like"/>
    <property type="match status" value="1"/>
</dbReference>
<accession>A0ABW5P2L0</accession>
<sequence length="252" mass="25942">MLLTLLTAAALTFPDPAGDARGDGGYILPARPELNERMLDLRAFTAQPVGQGMRFTVALEQIGNPWQAPSGYSAGVTDIYVKTAAGGQRALSGTGLSARSGGGWQYHLRVTGFGATLEEVVDSSADQVRRLSAPTVRLEGSSLIVDAAVPAGKYAYWVTNSIYTPLSADGVLRPSTAQSPLALRVGREGAPTPVDVLAAPGDLLAFTAGTLAPVGQTRGTHTLTLAGLGLLGLALTVGATLFARRQGSLGGR</sequence>
<feature type="domain" description="Glucodextranase-like C-terminal" evidence="2">
    <location>
        <begin position="12"/>
        <end position="130"/>
    </location>
</feature>
<keyword evidence="1" id="KW-0472">Membrane</keyword>
<keyword evidence="1" id="KW-0812">Transmembrane</keyword>
<evidence type="ECO:0000313" key="3">
    <source>
        <dbReference type="EMBL" id="MFD2609250.1"/>
    </source>
</evidence>
<keyword evidence="1" id="KW-1133">Transmembrane helix</keyword>
<proteinExistence type="predicted"/>
<comment type="caution">
    <text evidence="3">The sequence shown here is derived from an EMBL/GenBank/DDBJ whole genome shotgun (WGS) entry which is preliminary data.</text>
</comment>
<reference evidence="4" key="1">
    <citation type="journal article" date="2019" name="Int. J. Syst. Evol. Microbiol.">
        <title>The Global Catalogue of Microorganisms (GCM) 10K type strain sequencing project: providing services to taxonomists for standard genome sequencing and annotation.</title>
        <authorList>
            <consortium name="The Broad Institute Genomics Platform"/>
            <consortium name="The Broad Institute Genome Sequencing Center for Infectious Disease"/>
            <person name="Wu L."/>
            <person name="Ma J."/>
        </authorList>
    </citation>
    <scope>NUCLEOTIDE SEQUENCE [LARGE SCALE GENOMIC DNA]</scope>
    <source>
        <strain evidence="4">KCTC 33842</strain>
    </source>
</reference>
<evidence type="ECO:0000256" key="1">
    <source>
        <dbReference type="SAM" id="Phobius"/>
    </source>
</evidence>
<protein>
    <submittedName>
        <fullName evidence="3">Glucodextranase DOMON-like domain-containing protein</fullName>
    </submittedName>
</protein>
<organism evidence="3 4">
    <name type="scientific">Deinococcus taklimakanensis</name>
    <dbReference type="NCBI Taxonomy" id="536443"/>
    <lineage>
        <taxon>Bacteria</taxon>
        <taxon>Thermotogati</taxon>
        <taxon>Deinococcota</taxon>
        <taxon>Deinococci</taxon>
        <taxon>Deinococcales</taxon>
        <taxon>Deinococcaceae</taxon>
        <taxon>Deinococcus</taxon>
    </lineage>
</organism>
<evidence type="ECO:0000313" key="4">
    <source>
        <dbReference type="Proteomes" id="UP001597475"/>
    </source>
</evidence>
<gene>
    <name evidence="3" type="ORF">ACFSR9_07340</name>
</gene>
<dbReference type="Gene3D" id="2.60.40.1190">
    <property type="match status" value="1"/>
</dbReference>
<dbReference type="Pfam" id="PF09985">
    <property type="entry name" value="Glucodextran_C"/>
    <property type="match status" value="1"/>
</dbReference>
<dbReference type="InterPro" id="IPR019248">
    <property type="entry name" value="Glucodextran_C"/>
</dbReference>
<keyword evidence="4" id="KW-1185">Reference proteome</keyword>